<keyword evidence="1" id="KW-0812">Transmembrane</keyword>
<gene>
    <name evidence="2" type="ORF">A2896_00890</name>
</gene>
<name>A0A1G2EDJ7_9BACT</name>
<reference evidence="2 3" key="1">
    <citation type="journal article" date="2016" name="Nat. Commun.">
        <title>Thousands of microbial genomes shed light on interconnected biogeochemical processes in an aquifer system.</title>
        <authorList>
            <person name="Anantharaman K."/>
            <person name="Brown C.T."/>
            <person name="Hug L.A."/>
            <person name="Sharon I."/>
            <person name="Castelle C.J."/>
            <person name="Probst A.J."/>
            <person name="Thomas B.C."/>
            <person name="Singh A."/>
            <person name="Wilkins M.J."/>
            <person name="Karaoz U."/>
            <person name="Brodie E.L."/>
            <person name="Williams K.H."/>
            <person name="Hubbard S.S."/>
            <person name="Banfield J.F."/>
        </authorList>
    </citation>
    <scope>NUCLEOTIDE SEQUENCE [LARGE SCALE GENOMIC DNA]</scope>
</reference>
<keyword evidence="1" id="KW-0472">Membrane</keyword>
<comment type="caution">
    <text evidence="2">The sequence shown here is derived from an EMBL/GenBank/DDBJ whole genome shotgun (WGS) entry which is preliminary data.</text>
</comment>
<keyword evidence="1" id="KW-1133">Transmembrane helix</keyword>
<dbReference type="Proteomes" id="UP000178647">
    <property type="component" value="Unassembled WGS sequence"/>
</dbReference>
<organism evidence="2 3">
    <name type="scientific">Candidatus Nealsonbacteria bacterium RIFCSPLOWO2_01_FULL_43_32</name>
    <dbReference type="NCBI Taxonomy" id="1801672"/>
    <lineage>
        <taxon>Bacteria</taxon>
        <taxon>Candidatus Nealsoniibacteriota</taxon>
    </lineage>
</organism>
<dbReference type="EMBL" id="MHMH01000023">
    <property type="protein sequence ID" value="OGZ23829.1"/>
    <property type="molecule type" value="Genomic_DNA"/>
</dbReference>
<dbReference type="STRING" id="1801672.A2896_00890"/>
<sequence>MLGIHISEGTAEGWFGQGKKSAIVSIVILAVLISGIAFGIFAAVNAGGETSVSQPDALVDAAALTSTEPAAISETEPGAIVLTVEELIGQVIQNPDKYKKGTIMQVTGAVSGFEATDGTVYLRLIQGWKVSVMPADSDNNDLVAAVIRGQVNSFPNDFVITVRAKVYYIWPEIKHIDLRDGILVTDAK</sequence>
<accession>A0A1G2EDJ7</accession>
<evidence type="ECO:0000313" key="2">
    <source>
        <dbReference type="EMBL" id="OGZ23829.1"/>
    </source>
</evidence>
<feature type="transmembrane region" description="Helical" evidence="1">
    <location>
        <begin position="21"/>
        <end position="44"/>
    </location>
</feature>
<evidence type="ECO:0000256" key="1">
    <source>
        <dbReference type="SAM" id="Phobius"/>
    </source>
</evidence>
<dbReference type="AlphaFoldDB" id="A0A1G2EDJ7"/>
<proteinExistence type="predicted"/>
<protein>
    <submittedName>
        <fullName evidence="2">Uncharacterized protein</fullName>
    </submittedName>
</protein>
<evidence type="ECO:0000313" key="3">
    <source>
        <dbReference type="Proteomes" id="UP000178647"/>
    </source>
</evidence>